<reference evidence="5" key="2">
    <citation type="submission" date="2015-01" db="EMBL/GenBank/DDBJ databases">
        <title>Evolutionary Origins and Diversification of the Mycorrhizal Mutualists.</title>
        <authorList>
            <consortium name="DOE Joint Genome Institute"/>
            <consortium name="Mycorrhizal Genomics Consortium"/>
            <person name="Kohler A."/>
            <person name="Kuo A."/>
            <person name="Nagy L.G."/>
            <person name="Floudas D."/>
            <person name="Copeland A."/>
            <person name="Barry K.W."/>
            <person name="Cichocki N."/>
            <person name="Veneault-Fourrey C."/>
            <person name="LaButti K."/>
            <person name="Lindquist E.A."/>
            <person name="Lipzen A."/>
            <person name="Lundell T."/>
            <person name="Morin E."/>
            <person name="Murat C."/>
            <person name="Riley R."/>
            <person name="Ohm R."/>
            <person name="Sun H."/>
            <person name="Tunlid A."/>
            <person name="Henrissat B."/>
            <person name="Grigoriev I.V."/>
            <person name="Hibbett D.S."/>
            <person name="Martin F."/>
        </authorList>
    </citation>
    <scope>NUCLEOTIDE SEQUENCE [LARGE SCALE GENOMIC DNA]</scope>
    <source>
        <strain evidence="5">MUT 4182</strain>
    </source>
</reference>
<dbReference type="HOGENOM" id="CLU_963751_0_0_1"/>
<evidence type="ECO:0000256" key="2">
    <source>
        <dbReference type="SAM" id="Phobius"/>
    </source>
</evidence>
<keyword evidence="2" id="KW-0472">Membrane</keyword>
<dbReference type="STRING" id="1051891.A0A0C3LUN3"/>
<feature type="transmembrane region" description="Helical" evidence="2">
    <location>
        <begin position="40"/>
        <end position="62"/>
    </location>
</feature>
<dbReference type="EMBL" id="KN823048">
    <property type="protein sequence ID" value="KIO25122.1"/>
    <property type="molecule type" value="Genomic_DNA"/>
</dbReference>
<protein>
    <recommendedName>
        <fullName evidence="6">Chitin synthase export chaperone</fullName>
    </recommendedName>
</protein>
<sequence>MLNRRTALTVLAASLLPQAQAYCYYDVYGYYRCTGLSNPARIGIGIAVVILGLVVICLAGWYRRRRIASINKSFTTQGGQQPYQPGYYPPQQGQQYYGSPQPGPYGEWQPAPGTQYPPNAYTGAPPSSGPGTYAPPPGPPTQRNYVSLALTWLSRAFILLEVPSLILACPLCRFSRIPMVRRCILVPHRNPPSRIPQQMFKEFDLHRSRHCCTRSSFLPRHCFDSLHPLPNSPLTTIGPLSIIRLAENQTDFCTCLCVYWDHLMRQRFVSIFSLNLSISRYSSFECEGI</sequence>
<feature type="region of interest" description="Disordered" evidence="1">
    <location>
        <begin position="116"/>
        <end position="138"/>
    </location>
</feature>
<accession>A0A0C3LUN3</accession>
<feature type="chain" id="PRO_5002179747" description="Chitin synthase export chaperone" evidence="3">
    <location>
        <begin position="22"/>
        <end position="289"/>
    </location>
</feature>
<evidence type="ECO:0000256" key="3">
    <source>
        <dbReference type="SAM" id="SignalP"/>
    </source>
</evidence>
<organism evidence="4 5">
    <name type="scientific">Tulasnella calospora MUT 4182</name>
    <dbReference type="NCBI Taxonomy" id="1051891"/>
    <lineage>
        <taxon>Eukaryota</taxon>
        <taxon>Fungi</taxon>
        <taxon>Dikarya</taxon>
        <taxon>Basidiomycota</taxon>
        <taxon>Agaricomycotina</taxon>
        <taxon>Agaricomycetes</taxon>
        <taxon>Cantharellales</taxon>
        <taxon>Tulasnellaceae</taxon>
        <taxon>Tulasnella</taxon>
    </lineage>
</organism>
<dbReference type="OrthoDB" id="3329597at2759"/>
<evidence type="ECO:0008006" key="6">
    <source>
        <dbReference type="Google" id="ProtNLM"/>
    </source>
</evidence>
<reference evidence="4 5" key="1">
    <citation type="submission" date="2014-04" db="EMBL/GenBank/DDBJ databases">
        <authorList>
            <consortium name="DOE Joint Genome Institute"/>
            <person name="Kuo A."/>
            <person name="Girlanda M."/>
            <person name="Perotto S."/>
            <person name="Kohler A."/>
            <person name="Nagy L.G."/>
            <person name="Floudas D."/>
            <person name="Copeland A."/>
            <person name="Barry K.W."/>
            <person name="Cichocki N."/>
            <person name="Veneault-Fourrey C."/>
            <person name="LaButti K."/>
            <person name="Lindquist E.A."/>
            <person name="Lipzen A."/>
            <person name="Lundell T."/>
            <person name="Morin E."/>
            <person name="Murat C."/>
            <person name="Sun H."/>
            <person name="Tunlid A."/>
            <person name="Henrissat B."/>
            <person name="Grigoriev I.V."/>
            <person name="Hibbett D.S."/>
            <person name="Martin F."/>
            <person name="Nordberg H.P."/>
            <person name="Cantor M.N."/>
            <person name="Hua S.X."/>
        </authorList>
    </citation>
    <scope>NUCLEOTIDE SEQUENCE [LARGE SCALE GENOMIC DNA]</scope>
    <source>
        <strain evidence="4 5">MUT 4182</strain>
    </source>
</reference>
<feature type="signal peptide" evidence="3">
    <location>
        <begin position="1"/>
        <end position="21"/>
    </location>
</feature>
<feature type="compositionally biased region" description="Low complexity" evidence="1">
    <location>
        <begin position="120"/>
        <end position="132"/>
    </location>
</feature>
<gene>
    <name evidence="4" type="ORF">M407DRAFT_94329</name>
</gene>
<dbReference type="Proteomes" id="UP000054248">
    <property type="component" value="Unassembled WGS sequence"/>
</dbReference>
<keyword evidence="2" id="KW-0812">Transmembrane</keyword>
<proteinExistence type="predicted"/>
<evidence type="ECO:0000313" key="4">
    <source>
        <dbReference type="EMBL" id="KIO25122.1"/>
    </source>
</evidence>
<keyword evidence="2" id="KW-1133">Transmembrane helix</keyword>
<evidence type="ECO:0000313" key="5">
    <source>
        <dbReference type="Proteomes" id="UP000054248"/>
    </source>
</evidence>
<keyword evidence="5" id="KW-1185">Reference proteome</keyword>
<dbReference type="AlphaFoldDB" id="A0A0C3LUN3"/>
<name>A0A0C3LUN3_9AGAM</name>
<evidence type="ECO:0000256" key="1">
    <source>
        <dbReference type="SAM" id="MobiDB-lite"/>
    </source>
</evidence>
<keyword evidence="3" id="KW-0732">Signal</keyword>